<feature type="domain" description="AB hydrolase-1" evidence="2">
    <location>
        <begin position="28"/>
        <end position="281"/>
    </location>
</feature>
<accession>A0A1R1F066</accession>
<dbReference type="PRINTS" id="PR00412">
    <property type="entry name" value="EPOXHYDRLASE"/>
</dbReference>
<dbReference type="RefSeq" id="WP_076165204.1">
    <property type="nucleotide sequence ID" value="NZ_MRTP01000001.1"/>
</dbReference>
<dbReference type="SUPFAM" id="SSF53474">
    <property type="entry name" value="alpha/beta-Hydrolases"/>
    <property type="match status" value="1"/>
</dbReference>
<evidence type="ECO:0000313" key="4">
    <source>
        <dbReference type="Proteomes" id="UP000187172"/>
    </source>
</evidence>
<sequence length="312" mass="35650">MSEVKVKTVRTPQLEIAYEEEGAPDGFPVILMHGFPDDVRVWDGTASILSSAGYRVLMPYLRGYGPTRFIDPDTPRVGQQAALGLDLLQFMDALRLERASIAGYDWGCRACCVAAILNPKRIRALVAIGGYDVHDVMSPPKPAPPALEAECWYQWYFNTERGKAGLEAYRREICRKLWERWSPSWHFDDLTFERTAHSFENPDFVQVVIQEYRHVHRNDNGDPAFVETEKYLSTLPQIEVPAMVLHGDEDTVHPLFRSEELMSKFIEGTERRVVRGAGHFLPRQRPDAVAEALESLHLHHPSLVKSRRYPHV</sequence>
<evidence type="ECO:0000256" key="1">
    <source>
        <dbReference type="ARBA" id="ARBA00022801"/>
    </source>
</evidence>
<proteinExistence type="predicted"/>
<dbReference type="EMBL" id="MRTP01000001">
    <property type="protein sequence ID" value="OMF57421.1"/>
    <property type="molecule type" value="Genomic_DNA"/>
</dbReference>
<evidence type="ECO:0000313" key="3">
    <source>
        <dbReference type="EMBL" id="OMF57421.1"/>
    </source>
</evidence>
<dbReference type="Pfam" id="PF00561">
    <property type="entry name" value="Abhydrolase_1"/>
    <property type="match status" value="1"/>
</dbReference>
<name>A0A1R1F066_9BACL</name>
<dbReference type="Gene3D" id="3.40.50.1820">
    <property type="entry name" value="alpha/beta hydrolase"/>
    <property type="match status" value="1"/>
</dbReference>
<dbReference type="InterPro" id="IPR000073">
    <property type="entry name" value="AB_hydrolase_1"/>
</dbReference>
<organism evidence="3 4">
    <name type="scientific">Paenibacillus rhizosphaerae</name>
    <dbReference type="NCBI Taxonomy" id="297318"/>
    <lineage>
        <taxon>Bacteria</taxon>
        <taxon>Bacillati</taxon>
        <taxon>Bacillota</taxon>
        <taxon>Bacilli</taxon>
        <taxon>Bacillales</taxon>
        <taxon>Paenibacillaceae</taxon>
        <taxon>Paenibacillus</taxon>
    </lineage>
</organism>
<dbReference type="STRING" id="297318.BK138_02065"/>
<dbReference type="InterPro" id="IPR029058">
    <property type="entry name" value="AB_hydrolase_fold"/>
</dbReference>
<keyword evidence="1" id="KW-0378">Hydrolase</keyword>
<comment type="caution">
    <text evidence="3">The sequence shown here is derived from an EMBL/GenBank/DDBJ whole genome shotgun (WGS) entry which is preliminary data.</text>
</comment>
<dbReference type="PANTHER" id="PTHR43329">
    <property type="entry name" value="EPOXIDE HYDROLASE"/>
    <property type="match status" value="1"/>
</dbReference>
<dbReference type="AlphaFoldDB" id="A0A1R1F066"/>
<dbReference type="Proteomes" id="UP000187172">
    <property type="component" value="Unassembled WGS sequence"/>
</dbReference>
<protein>
    <recommendedName>
        <fullName evidence="2">AB hydrolase-1 domain-containing protein</fullName>
    </recommendedName>
</protein>
<gene>
    <name evidence="3" type="ORF">BK138_02065</name>
</gene>
<dbReference type="InterPro" id="IPR000639">
    <property type="entry name" value="Epox_hydrolase-like"/>
</dbReference>
<dbReference type="GO" id="GO:0016787">
    <property type="term" value="F:hydrolase activity"/>
    <property type="evidence" value="ECO:0007669"/>
    <property type="project" value="UniProtKB-KW"/>
</dbReference>
<reference evidence="3 4" key="1">
    <citation type="submission" date="2016-11" db="EMBL/GenBank/DDBJ databases">
        <title>Paenibacillus species isolates.</title>
        <authorList>
            <person name="Beno S.M."/>
        </authorList>
    </citation>
    <scope>NUCLEOTIDE SEQUENCE [LARGE SCALE GENOMIC DNA]</scope>
    <source>
        <strain evidence="3 4">FSL R5-0378</strain>
    </source>
</reference>
<evidence type="ECO:0000259" key="2">
    <source>
        <dbReference type="Pfam" id="PF00561"/>
    </source>
</evidence>
<keyword evidence="4" id="KW-1185">Reference proteome</keyword>